<dbReference type="NCBIfam" id="TIGR03177">
    <property type="entry name" value="pilus_cpaB"/>
    <property type="match status" value="1"/>
</dbReference>
<protein>
    <submittedName>
        <fullName evidence="2">Flp pilus assembly protein CpaB</fullName>
    </submittedName>
</protein>
<dbReference type="InterPro" id="IPR017592">
    <property type="entry name" value="Pilus_assmbl_Flp-typ_CpaB"/>
</dbReference>
<sequence>MNNGRALIMFVIALLAGLAAVVSVSRWLIQTSSDSVTQVSVAAADIGPGQPISVPMVKTVNWPKDSLPAGTFADPKALEGRVVRTSLSRGEPVLEAKLAPAGTKGGLSAMIDAGHRAITVRVNDVVGVAGFALPGNYVDVIVNTQAPESKNTNNQSISKIVLERILVLAVAQEVSRDETQPKVVNAVTLEVTPDQAEKLDLARSVGTLSLVLRNQIDNDKLSTDGATKLTLLGAPPVPASAPAAPHPVPVKYVARPAVKRDCIGVLSGVAGSQECF</sequence>
<dbReference type="Pfam" id="PF16976">
    <property type="entry name" value="RcpC"/>
    <property type="match status" value="1"/>
</dbReference>
<proteinExistence type="predicted"/>
<dbReference type="InterPro" id="IPR031571">
    <property type="entry name" value="RcpC_dom"/>
</dbReference>
<dbReference type="Proteomes" id="UP000272778">
    <property type="component" value="Unassembled WGS sequence"/>
</dbReference>
<dbReference type="OrthoDB" id="9788329at2"/>
<name>A0A3N6NB32_9BURK</name>
<dbReference type="EMBL" id="RQIS01000003">
    <property type="protein sequence ID" value="RQH08381.1"/>
    <property type="molecule type" value="Genomic_DNA"/>
</dbReference>
<dbReference type="RefSeq" id="WP_124149947.1">
    <property type="nucleotide sequence ID" value="NZ_RQIS01000003.1"/>
</dbReference>
<organism evidence="2 3">
    <name type="scientific">Paraburkholderia dinghuensis</name>
    <dbReference type="NCBI Taxonomy" id="2305225"/>
    <lineage>
        <taxon>Bacteria</taxon>
        <taxon>Pseudomonadati</taxon>
        <taxon>Pseudomonadota</taxon>
        <taxon>Betaproteobacteria</taxon>
        <taxon>Burkholderiales</taxon>
        <taxon>Burkholderiaceae</taxon>
        <taxon>Paraburkholderia</taxon>
    </lineage>
</organism>
<dbReference type="Pfam" id="PF08666">
    <property type="entry name" value="SAF"/>
    <property type="match status" value="1"/>
</dbReference>
<keyword evidence="3" id="KW-1185">Reference proteome</keyword>
<dbReference type="InterPro" id="IPR013974">
    <property type="entry name" value="SAF"/>
</dbReference>
<accession>A0A3N6NB32</accession>
<feature type="domain" description="SAF" evidence="1">
    <location>
        <begin position="37"/>
        <end position="99"/>
    </location>
</feature>
<dbReference type="SMART" id="SM00858">
    <property type="entry name" value="SAF"/>
    <property type="match status" value="1"/>
</dbReference>
<evidence type="ECO:0000313" key="2">
    <source>
        <dbReference type="EMBL" id="RQH08381.1"/>
    </source>
</evidence>
<reference evidence="2 3" key="1">
    <citation type="submission" date="2018-11" db="EMBL/GenBank/DDBJ databases">
        <title>Paraburkholderia sp. DHOA04, isolated from soil.</title>
        <authorList>
            <person name="Gao Z.-H."/>
            <person name="Qiu L.-H."/>
            <person name="Fu J.-C."/>
        </authorList>
    </citation>
    <scope>NUCLEOTIDE SEQUENCE [LARGE SCALE GENOMIC DNA]</scope>
    <source>
        <strain evidence="2 3">DHOA04</strain>
    </source>
</reference>
<dbReference type="CDD" id="cd11614">
    <property type="entry name" value="SAF_CpaB_FlgA_like"/>
    <property type="match status" value="1"/>
</dbReference>
<evidence type="ECO:0000259" key="1">
    <source>
        <dbReference type="SMART" id="SM00858"/>
    </source>
</evidence>
<comment type="caution">
    <text evidence="2">The sequence shown here is derived from an EMBL/GenBank/DDBJ whole genome shotgun (WGS) entry which is preliminary data.</text>
</comment>
<dbReference type="AlphaFoldDB" id="A0A3N6NB32"/>
<evidence type="ECO:0000313" key="3">
    <source>
        <dbReference type="Proteomes" id="UP000272778"/>
    </source>
</evidence>
<gene>
    <name evidence="2" type="primary">cpaB</name>
    <name evidence="2" type="ORF">D1Y85_05030</name>
</gene>